<reference evidence="1 2" key="1">
    <citation type="journal article" date="2019" name="Microorganisms">
        <title>Systematic Affiliation and Genome Analysis of Subtercola vilae DB165(T) with Particular Emphasis on Cold Adaptation of an Isolate from a High-Altitude Cold Volcano Lake.</title>
        <authorList>
            <person name="Villalobos A.S."/>
            <person name="Wiese J."/>
            <person name="Imhoff J.F."/>
            <person name="Dorador C."/>
            <person name="Keller A."/>
            <person name="Hentschel U."/>
        </authorList>
    </citation>
    <scope>NUCLEOTIDE SEQUENCE [LARGE SCALE GENOMIC DNA]</scope>
    <source>
        <strain evidence="1 2">DB165</strain>
    </source>
</reference>
<dbReference type="AlphaFoldDB" id="A0A4V4RFL3"/>
<proteinExistence type="predicted"/>
<dbReference type="Proteomes" id="UP000306192">
    <property type="component" value="Unassembled WGS sequence"/>
</dbReference>
<accession>A0A4V4RFL3</accession>
<dbReference type="RefSeq" id="WP_136641529.1">
    <property type="nucleotide sequence ID" value="NZ_QYRT01000009.1"/>
</dbReference>
<evidence type="ECO:0000313" key="2">
    <source>
        <dbReference type="Proteomes" id="UP000306192"/>
    </source>
</evidence>
<name>A0A4V4RFL3_9MICO</name>
<dbReference type="EMBL" id="QYRT01000009">
    <property type="protein sequence ID" value="TIH38284.1"/>
    <property type="molecule type" value="Genomic_DNA"/>
</dbReference>
<evidence type="ECO:0000313" key="1">
    <source>
        <dbReference type="EMBL" id="TIH38284.1"/>
    </source>
</evidence>
<keyword evidence="2" id="KW-1185">Reference proteome</keyword>
<protein>
    <submittedName>
        <fullName evidence="1">Uncharacterized protein</fullName>
    </submittedName>
</protein>
<organism evidence="1 2">
    <name type="scientific">Subtercola vilae</name>
    <dbReference type="NCBI Taxonomy" id="2056433"/>
    <lineage>
        <taxon>Bacteria</taxon>
        <taxon>Bacillati</taxon>
        <taxon>Actinomycetota</taxon>
        <taxon>Actinomycetes</taxon>
        <taxon>Micrococcales</taxon>
        <taxon>Microbacteriaceae</taxon>
        <taxon>Subtercola</taxon>
    </lineage>
</organism>
<comment type="caution">
    <text evidence="1">The sequence shown here is derived from an EMBL/GenBank/DDBJ whole genome shotgun (WGS) entry which is preliminary data.</text>
</comment>
<dbReference type="OrthoDB" id="3526804at2"/>
<sequence length="260" mass="26405">MSLRDLIKGLGSEVASNLSLGLSAVGTPRVMPPDLRASGIDGTATVQSMSTMNVGYGNTQNNPIISFQLEVAVPGREAYSIVTNQTVPYLLVGAIIPGSTVFVKVDANNPGRLAIDFENIIPNAGSSGVGLPGGGLSGANLPSSGTQGGTGVGGAMSGASMLRTGQPGTAILQQTFSVGNITAPNGDPVLGVIMQITYPGLAPLIGKNGQRIPRARYEHVVAGAQFPIKGNPGNPDLFAIDWPEMDRADGTVTADPAGNV</sequence>
<gene>
    <name evidence="1" type="ORF">D4765_06780</name>
</gene>